<keyword evidence="10" id="KW-1185">Reference proteome</keyword>
<protein>
    <recommendedName>
        <fullName evidence="8">Glutamyl/glutaminyl-tRNA synthetase class Ib catalytic domain-containing protein</fullName>
    </recommendedName>
</protein>
<keyword evidence="3 6" id="KW-0067">ATP-binding</keyword>
<sequence length="141" mass="16433">MSSFSLCWSETATRFVFLHGSCRYAKAININFGYAAAYGGICYLRYDDTNFQNEEEKFFTGIRNMVEWLGYKPYKITHSSDYFQQLHEWDYFNSCAKPSRWGDRLPITIGESFSTKEISPHSTESKENTLTNSLDDRSRPI</sequence>
<evidence type="ECO:0000256" key="4">
    <source>
        <dbReference type="ARBA" id="ARBA00022917"/>
    </source>
</evidence>
<dbReference type="InterPro" id="IPR014729">
    <property type="entry name" value="Rossmann-like_a/b/a_fold"/>
</dbReference>
<dbReference type="AlphaFoldDB" id="A0A1A9VIQ2"/>
<dbReference type="GO" id="GO:0004819">
    <property type="term" value="F:glutamine-tRNA ligase activity"/>
    <property type="evidence" value="ECO:0007669"/>
    <property type="project" value="TreeGrafter"/>
</dbReference>
<dbReference type="Proteomes" id="UP000078200">
    <property type="component" value="Unassembled WGS sequence"/>
</dbReference>
<accession>A0A1A9VIQ2</accession>
<dbReference type="VEuPathDB" id="VectorBase:GAUT038776"/>
<dbReference type="InterPro" id="IPR050132">
    <property type="entry name" value="Gln/Glu-tRNA_Ligase"/>
</dbReference>
<dbReference type="PANTHER" id="PTHR43097">
    <property type="entry name" value="GLUTAMINE-TRNA LIGASE"/>
    <property type="match status" value="1"/>
</dbReference>
<evidence type="ECO:0000313" key="10">
    <source>
        <dbReference type="Proteomes" id="UP000078200"/>
    </source>
</evidence>
<dbReference type="EnsemblMetazoa" id="GAUT038776-RA">
    <property type="protein sequence ID" value="GAUT038776-PA"/>
    <property type="gene ID" value="GAUT038776"/>
</dbReference>
<keyword evidence="1 6" id="KW-0436">Ligase</keyword>
<dbReference type="GO" id="GO:0005829">
    <property type="term" value="C:cytosol"/>
    <property type="evidence" value="ECO:0007669"/>
    <property type="project" value="TreeGrafter"/>
</dbReference>
<keyword evidence="5 6" id="KW-0030">Aminoacyl-tRNA synthetase</keyword>
<dbReference type="Pfam" id="PF00749">
    <property type="entry name" value="tRNA-synt_1c"/>
    <property type="match status" value="1"/>
</dbReference>
<evidence type="ECO:0000256" key="6">
    <source>
        <dbReference type="RuleBase" id="RU363037"/>
    </source>
</evidence>
<proteinExistence type="inferred from homology"/>
<dbReference type="InterPro" id="IPR020058">
    <property type="entry name" value="Glu/Gln-tRNA-synth_Ib_cat-dom"/>
</dbReference>
<dbReference type="SUPFAM" id="SSF52374">
    <property type="entry name" value="Nucleotidylyl transferase"/>
    <property type="match status" value="1"/>
</dbReference>
<keyword evidence="2 6" id="KW-0547">Nucleotide-binding</keyword>
<reference evidence="9" key="1">
    <citation type="submission" date="2020-05" db="UniProtKB">
        <authorList>
            <consortium name="EnsemblMetazoa"/>
        </authorList>
    </citation>
    <scope>IDENTIFICATION</scope>
    <source>
        <strain evidence="9">TTRI</strain>
    </source>
</reference>
<evidence type="ECO:0000256" key="3">
    <source>
        <dbReference type="ARBA" id="ARBA00022840"/>
    </source>
</evidence>
<dbReference type="STRING" id="7395.A0A1A9VIQ2"/>
<evidence type="ECO:0000256" key="7">
    <source>
        <dbReference type="SAM" id="MobiDB-lite"/>
    </source>
</evidence>
<feature type="region of interest" description="Disordered" evidence="7">
    <location>
        <begin position="116"/>
        <end position="141"/>
    </location>
</feature>
<name>A0A1A9VIQ2_GLOAU</name>
<dbReference type="GO" id="GO:0006425">
    <property type="term" value="P:glutaminyl-tRNA aminoacylation"/>
    <property type="evidence" value="ECO:0007669"/>
    <property type="project" value="TreeGrafter"/>
</dbReference>
<dbReference type="GO" id="GO:0017101">
    <property type="term" value="C:aminoacyl-tRNA synthetase multienzyme complex"/>
    <property type="evidence" value="ECO:0007669"/>
    <property type="project" value="TreeGrafter"/>
</dbReference>
<evidence type="ECO:0000259" key="8">
    <source>
        <dbReference type="Pfam" id="PF00749"/>
    </source>
</evidence>
<feature type="compositionally biased region" description="Polar residues" evidence="7">
    <location>
        <begin position="116"/>
        <end position="133"/>
    </location>
</feature>
<evidence type="ECO:0000256" key="2">
    <source>
        <dbReference type="ARBA" id="ARBA00022741"/>
    </source>
</evidence>
<keyword evidence="4 6" id="KW-0648">Protein biosynthesis</keyword>
<evidence type="ECO:0000256" key="5">
    <source>
        <dbReference type="ARBA" id="ARBA00023146"/>
    </source>
</evidence>
<dbReference type="PANTHER" id="PTHR43097:SF4">
    <property type="entry name" value="GLUTAMINE--TRNA LIGASE"/>
    <property type="match status" value="1"/>
</dbReference>
<comment type="similarity">
    <text evidence="6">Belongs to the class-I aminoacyl-tRNA synthetase family.</text>
</comment>
<feature type="domain" description="Glutamyl/glutaminyl-tRNA synthetase class Ib catalytic" evidence="8">
    <location>
        <begin position="25"/>
        <end position="89"/>
    </location>
</feature>
<organism evidence="9 10">
    <name type="scientific">Glossina austeni</name>
    <name type="common">Savannah tsetse fly</name>
    <dbReference type="NCBI Taxonomy" id="7395"/>
    <lineage>
        <taxon>Eukaryota</taxon>
        <taxon>Metazoa</taxon>
        <taxon>Ecdysozoa</taxon>
        <taxon>Arthropoda</taxon>
        <taxon>Hexapoda</taxon>
        <taxon>Insecta</taxon>
        <taxon>Pterygota</taxon>
        <taxon>Neoptera</taxon>
        <taxon>Endopterygota</taxon>
        <taxon>Diptera</taxon>
        <taxon>Brachycera</taxon>
        <taxon>Muscomorpha</taxon>
        <taxon>Hippoboscoidea</taxon>
        <taxon>Glossinidae</taxon>
        <taxon>Glossina</taxon>
    </lineage>
</organism>
<evidence type="ECO:0000313" key="9">
    <source>
        <dbReference type="EnsemblMetazoa" id="GAUT038776-PA"/>
    </source>
</evidence>
<evidence type="ECO:0000256" key="1">
    <source>
        <dbReference type="ARBA" id="ARBA00022598"/>
    </source>
</evidence>
<dbReference type="GO" id="GO:0005524">
    <property type="term" value="F:ATP binding"/>
    <property type="evidence" value="ECO:0007669"/>
    <property type="project" value="UniProtKB-KW"/>
</dbReference>
<dbReference type="Gene3D" id="3.40.50.620">
    <property type="entry name" value="HUPs"/>
    <property type="match status" value="1"/>
</dbReference>